<dbReference type="GO" id="GO:0005656">
    <property type="term" value="C:nuclear pre-replicative complex"/>
    <property type="evidence" value="ECO:0007669"/>
    <property type="project" value="UniProtKB-ARBA"/>
</dbReference>
<dbReference type="PANTHER" id="PTHR11630:SF26">
    <property type="entry name" value="DNA REPLICATION LICENSING FACTOR MCM7"/>
    <property type="match status" value="1"/>
</dbReference>
<dbReference type="GO" id="GO:0003697">
    <property type="term" value="F:single-stranded DNA binding"/>
    <property type="evidence" value="ECO:0007669"/>
    <property type="project" value="TreeGrafter"/>
</dbReference>
<reference evidence="15" key="1">
    <citation type="submission" date="2018-06" db="EMBL/GenBank/DDBJ databases">
        <authorList>
            <person name="Guldener U."/>
        </authorList>
    </citation>
    <scope>NUCLEOTIDE SEQUENCE [LARGE SCALE GENOMIC DNA]</scope>
    <source>
        <strain evidence="15">UTAD17</strain>
    </source>
</reference>
<dbReference type="GO" id="GO:0043596">
    <property type="term" value="C:nuclear replication fork"/>
    <property type="evidence" value="ECO:0007669"/>
    <property type="project" value="UniProtKB-ARBA"/>
</dbReference>
<keyword evidence="3 11" id="KW-0547">Nucleotide-binding</keyword>
<dbReference type="InterPro" id="IPR027925">
    <property type="entry name" value="MCM_N"/>
</dbReference>
<dbReference type="Gene3D" id="2.40.50.140">
    <property type="entry name" value="Nucleic acid-binding proteins"/>
    <property type="match status" value="1"/>
</dbReference>
<dbReference type="GO" id="GO:0042555">
    <property type="term" value="C:MCM complex"/>
    <property type="evidence" value="ECO:0007669"/>
    <property type="project" value="InterPro"/>
</dbReference>
<comment type="function">
    <text evidence="12">Acts as component of the MCM2-7 complex (MCM complex) which is the replicative helicase essential for 'once per cell cycle' DNA replication initiation and elongation in eukaryotic cells. The active ATPase sites in the MCM2-7 ring are formed through the interaction surfaces of two neighboring subunits such that a critical structure of a conserved arginine finger motif is provided in trans relative to the ATP-binding site of the Walker A box of the adjacent subunit. The six ATPase active sites, however, are likely to contribute differentially to the complex helicase activity.</text>
</comment>
<dbReference type="GO" id="GO:0017116">
    <property type="term" value="F:single-stranded DNA helicase activity"/>
    <property type="evidence" value="ECO:0007669"/>
    <property type="project" value="TreeGrafter"/>
</dbReference>
<dbReference type="SUPFAM" id="SSF52540">
    <property type="entry name" value="P-loop containing nucleoside triphosphate hydrolases"/>
    <property type="match status" value="1"/>
</dbReference>
<sequence>MSSTGSLPHIHIPIDYQYLQEEIEDFLKHFKSTYDADADLLQNDDDDADVGIGPKYMAMLQKIANRELSTIYIDLNDIKEYQIDKYLNTNNHTVNAPGRGQRLYNAVIKNAYHFIELFCDVVDKLMPEPTKELNATDDVLDIILHQRKLRNLRLQNETRDSLRNEVDTATDNEDRENMINRIAEEETEKNGFPNKLLRRYNLYFKPLKNMKAYSVREVTGNKIGQLITIRGIVTRISDVKPNVVVNAYTCDQCGYEVFQEVSGRTFKPLVDCPSKDCIDNNTKGKLYMSSRGSKFSAFQECKIQELSNQVPVGHIPRSLNIHVNGDGLVRSLIPGDIVDVTGIYLPLPYTGYKALKTGLLTETYLEAQFVEQHKRRDYDISNTFMDAAIQELLNQGNVYERLALSIAPEIYGHLDVKKALLLLLVGGVDKKVGDGMKIRGDINICLMGDPGVAKSQLLKSIVKISPRGVYTTGKGSSGVGLTAAVMRDPVTDEMVLEGGALVLSDNGICCIDEFDKMDEVDRTAIHEVMEQQTISISKAGINTTLNARSSILAAANPLYGRYNPRLSPLDNINLPAALLSRFDILFLLLDLPDRDNDEKLAEHVAYVHMHNKQPDLGFEPVSLSTLRSFIALAKSKRPIMNPDVNDCVVQAYIRMRQDSKREMDSKFSFGQATPRTLLGIIRLAQALAKLRLSDNVVVEDVQEALRLIQVSKESLYQEGNNKAGGRKGDGDESPTTKIYKVIRNMANEGGIFRKTIPFAKIVRTIRNRGFTQLQLTNCINEYDLLNVWHLRDNGETLAFINEAMADNIDVVTKSPTASPKKVTSVDTDILSHHVNNEDERPNIMVENTDVEMND</sequence>
<feature type="domain" description="MCM C-terminal AAA(+) ATPase" evidence="13">
    <location>
        <begin position="398"/>
        <end position="604"/>
    </location>
</feature>
<evidence type="ECO:0000256" key="7">
    <source>
        <dbReference type="ARBA" id="ARBA00023125"/>
    </source>
</evidence>
<dbReference type="SUPFAM" id="SSF50249">
    <property type="entry name" value="Nucleic acid-binding proteins"/>
    <property type="match status" value="1"/>
</dbReference>
<dbReference type="PROSITE" id="PS50051">
    <property type="entry name" value="MCM_2"/>
    <property type="match status" value="1"/>
</dbReference>
<dbReference type="PROSITE" id="PS00847">
    <property type="entry name" value="MCM_1"/>
    <property type="match status" value="1"/>
</dbReference>
<dbReference type="Proteomes" id="UP000262825">
    <property type="component" value="Unassembled WGS sequence"/>
</dbReference>
<dbReference type="FunFam" id="2.20.28.10:FF:000004">
    <property type="entry name" value="DNA replication licensing factor MCM7"/>
    <property type="match status" value="1"/>
</dbReference>
<keyword evidence="9 12" id="KW-0131">Cell cycle</keyword>
<keyword evidence="2 12" id="KW-0235">DNA replication</keyword>
<dbReference type="Gene3D" id="3.30.1640.10">
    <property type="entry name" value="mini-chromosome maintenance (MCM) complex, chain A, domain 1"/>
    <property type="match status" value="1"/>
</dbReference>
<dbReference type="SMART" id="SM00350">
    <property type="entry name" value="MCM"/>
    <property type="match status" value="1"/>
</dbReference>
<dbReference type="InterPro" id="IPR041562">
    <property type="entry name" value="MCM_lid"/>
</dbReference>
<dbReference type="GO" id="GO:0000727">
    <property type="term" value="P:double-strand break repair via break-induced replication"/>
    <property type="evidence" value="ECO:0007669"/>
    <property type="project" value="UniProtKB-ARBA"/>
</dbReference>
<evidence type="ECO:0000256" key="10">
    <source>
        <dbReference type="ARBA" id="ARBA00048432"/>
    </source>
</evidence>
<dbReference type="AlphaFoldDB" id="A0A376B5C0"/>
<dbReference type="GO" id="GO:0006267">
    <property type="term" value="P:pre-replicative complex assembly involved in nuclear cell cycle DNA replication"/>
    <property type="evidence" value="ECO:0007669"/>
    <property type="project" value="UniProtKB-ARBA"/>
</dbReference>
<dbReference type="Gene3D" id="2.20.28.10">
    <property type="match status" value="1"/>
</dbReference>
<evidence type="ECO:0000256" key="4">
    <source>
        <dbReference type="ARBA" id="ARBA00022801"/>
    </source>
</evidence>
<evidence type="ECO:0000259" key="13">
    <source>
        <dbReference type="PROSITE" id="PS50051"/>
    </source>
</evidence>
<dbReference type="InterPro" id="IPR033762">
    <property type="entry name" value="MCM_OB"/>
</dbReference>
<dbReference type="OrthoDB" id="3207464at2759"/>
<keyword evidence="6 11" id="KW-0067">ATP-binding</keyword>
<dbReference type="EC" id="3.6.4.12" evidence="12"/>
<dbReference type="FunFam" id="3.40.50.300:FF:000288">
    <property type="entry name" value="DNA replication licensing factor MCM7"/>
    <property type="match status" value="1"/>
</dbReference>
<evidence type="ECO:0000256" key="9">
    <source>
        <dbReference type="ARBA" id="ARBA00023306"/>
    </source>
</evidence>
<evidence type="ECO:0000256" key="8">
    <source>
        <dbReference type="ARBA" id="ARBA00023242"/>
    </source>
</evidence>
<dbReference type="PRINTS" id="PR01663">
    <property type="entry name" value="MCMPROTEIN7"/>
</dbReference>
<organism evidence="14 15">
    <name type="scientific">Saccharomycodes ludwigii</name>
    <dbReference type="NCBI Taxonomy" id="36035"/>
    <lineage>
        <taxon>Eukaryota</taxon>
        <taxon>Fungi</taxon>
        <taxon>Dikarya</taxon>
        <taxon>Ascomycota</taxon>
        <taxon>Saccharomycotina</taxon>
        <taxon>Saccharomycetes</taxon>
        <taxon>Saccharomycodales</taxon>
        <taxon>Saccharomycodaceae</taxon>
        <taxon>Saccharomycodes</taxon>
    </lineage>
</organism>
<dbReference type="Pfam" id="PF24901">
    <property type="entry name" value="WHD_MCM7"/>
    <property type="match status" value="1"/>
</dbReference>
<dbReference type="Pfam" id="PF00493">
    <property type="entry name" value="MCM"/>
    <property type="match status" value="1"/>
</dbReference>
<evidence type="ECO:0000256" key="12">
    <source>
        <dbReference type="RuleBase" id="RU365012"/>
    </source>
</evidence>
<name>A0A376B5C0_9ASCO</name>
<keyword evidence="7 11" id="KW-0238">DNA-binding</keyword>
<comment type="subcellular location">
    <subcellularLocation>
        <location evidence="1 12">Nucleus</location>
    </subcellularLocation>
</comment>
<dbReference type="EMBL" id="UFAJ01000224">
    <property type="protein sequence ID" value="SSD59878.1"/>
    <property type="molecule type" value="Genomic_DNA"/>
</dbReference>
<evidence type="ECO:0000313" key="14">
    <source>
        <dbReference type="EMBL" id="SSD59878.1"/>
    </source>
</evidence>
<dbReference type="SMART" id="SM00382">
    <property type="entry name" value="AAA"/>
    <property type="match status" value="1"/>
</dbReference>
<keyword evidence="5 12" id="KW-0347">Helicase</keyword>
<accession>A0A376B5C0</accession>
<dbReference type="InterPro" id="IPR031327">
    <property type="entry name" value="MCM"/>
</dbReference>
<dbReference type="Pfam" id="PF14551">
    <property type="entry name" value="MCM_N"/>
    <property type="match status" value="1"/>
</dbReference>
<dbReference type="GO" id="GO:0006279">
    <property type="term" value="P:premeiotic DNA replication"/>
    <property type="evidence" value="ECO:0007669"/>
    <property type="project" value="UniProtKB-ARBA"/>
</dbReference>
<comment type="similarity">
    <text evidence="11">Belongs to the MCM family.</text>
</comment>
<dbReference type="InterPro" id="IPR008050">
    <property type="entry name" value="MCM7"/>
</dbReference>
<dbReference type="Pfam" id="PF17207">
    <property type="entry name" value="MCM_OB"/>
    <property type="match status" value="1"/>
</dbReference>
<evidence type="ECO:0000256" key="6">
    <source>
        <dbReference type="ARBA" id="ARBA00022840"/>
    </source>
</evidence>
<evidence type="ECO:0000256" key="5">
    <source>
        <dbReference type="ARBA" id="ARBA00022806"/>
    </source>
</evidence>
<dbReference type="InterPro" id="IPR001208">
    <property type="entry name" value="MCM_dom"/>
</dbReference>
<evidence type="ECO:0000256" key="11">
    <source>
        <dbReference type="RuleBase" id="RU004070"/>
    </source>
</evidence>
<dbReference type="GO" id="GO:0005524">
    <property type="term" value="F:ATP binding"/>
    <property type="evidence" value="ECO:0007669"/>
    <property type="project" value="UniProtKB-KW"/>
</dbReference>
<dbReference type="GO" id="GO:0006271">
    <property type="term" value="P:DNA strand elongation involved in DNA replication"/>
    <property type="evidence" value="ECO:0007669"/>
    <property type="project" value="TreeGrafter"/>
</dbReference>
<evidence type="ECO:0000313" key="15">
    <source>
        <dbReference type="Proteomes" id="UP000262825"/>
    </source>
</evidence>
<dbReference type="GO" id="GO:0003688">
    <property type="term" value="F:DNA replication origin binding"/>
    <property type="evidence" value="ECO:0007669"/>
    <property type="project" value="UniProtKB-ARBA"/>
</dbReference>
<protein>
    <recommendedName>
        <fullName evidence="12">DNA replication licensing factor MCM7</fullName>
        <ecNumber evidence="12">3.6.4.12</ecNumber>
    </recommendedName>
</protein>
<proteinExistence type="inferred from homology"/>
<gene>
    <name evidence="12" type="primary">MCM7</name>
    <name evidence="14" type="ORF">SCODWIG_01639</name>
</gene>
<dbReference type="PANTHER" id="PTHR11630">
    <property type="entry name" value="DNA REPLICATION LICENSING FACTOR MCM FAMILY MEMBER"/>
    <property type="match status" value="1"/>
</dbReference>
<dbReference type="Gene3D" id="3.40.50.300">
    <property type="entry name" value="P-loop containing nucleotide triphosphate hydrolases"/>
    <property type="match status" value="1"/>
</dbReference>
<dbReference type="Pfam" id="PF17855">
    <property type="entry name" value="MCM_lid"/>
    <property type="match status" value="1"/>
</dbReference>
<dbReference type="InterPro" id="IPR012340">
    <property type="entry name" value="NA-bd_OB-fold"/>
</dbReference>
<dbReference type="PRINTS" id="PR01657">
    <property type="entry name" value="MCMFAMILY"/>
</dbReference>
<keyword evidence="15" id="KW-1185">Reference proteome</keyword>
<keyword evidence="8 12" id="KW-0539">Nucleus</keyword>
<dbReference type="VEuPathDB" id="FungiDB:SCODWIG_01639"/>
<keyword evidence="4 12" id="KW-0378">Hydrolase</keyword>
<dbReference type="GO" id="GO:0071162">
    <property type="term" value="C:CMG complex"/>
    <property type="evidence" value="ECO:0007669"/>
    <property type="project" value="UniProtKB-ARBA"/>
</dbReference>
<dbReference type="InterPro" id="IPR027417">
    <property type="entry name" value="P-loop_NTPase"/>
</dbReference>
<dbReference type="GO" id="GO:0016887">
    <property type="term" value="F:ATP hydrolysis activity"/>
    <property type="evidence" value="ECO:0007669"/>
    <property type="project" value="RHEA"/>
</dbReference>
<dbReference type="InterPro" id="IPR003593">
    <property type="entry name" value="AAA+_ATPase"/>
</dbReference>
<dbReference type="GO" id="GO:0097373">
    <property type="term" value="C:MCM core complex"/>
    <property type="evidence" value="ECO:0007669"/>
    <property type="project" value="UniProtKB-ARBA"/>
</dbReference>
<dbReference type="InterPro" id="IPR018525">
    <property type="entry name" value="MCM_CS"/>
</dbReference>
<evidence type="ECO:0000256" key="2">
    <source>
        <dbReference type="ARBA" id="ARBA00022705"/>
    </source>
</evidence>
<evidence type="ECO:0000256" key="3">
    <source>
        <dbReference type="ARBA" id="ARBA00022741"/>
    </source>
</evidence>
<evidence type="ECO:0000256" key="1">
    <source>
        <dbReference type="ARBA" id="ARBA00004123"/>
    </source>
</evidence>
<dbReference type="GO" id="GO:0006270">
    <property type="term" value="P:DNA replication initiation"/>
    <property type="evidence" value="ECO:0007669"/>
    <property type="project" value="InterPro"/>
</dbReference>
<comment type="catalytic activity">
    <reaction evidence="10">
        <text>ATP + H2O = ADP + phosphate + H(+)</text>
        <dbReference type="Rhea" id="RHEA:13065"/>
        <dbReference type="ChEBI" id="CHEBI:15377"/>
        <dbReference type="ChEBI" id="CHEBI:15378"/>
        <dbReference type="ChEBI" id="CHEBI:30616"/>
        <dbReference type="ChEBI" id="CHEBI:43474"/>
        <dbReference type="ChEBI" id="CHEBI:456216"/>
        <dbReference type="EC" id="3.6.4.12"/>
    </reaction>
    <physiologicalReaction direction="left-to-right" evidence="10">
        <dbReference type="Rhea" id="RHEA:13066"/>
    </physiologicalReaction>
</comment>